<dbReference type="GO" id="GO:0032259">
    <property type="term" value="P:methylation"/>
    <property type="evidence" value="ECO:0007669"/>
    <property type="project" value="UniProtKB-KW"/>
</dbReference>
<dbReference type="InterPro" id="IPR027417">
    <property type="entry name" value="P-loop_NTPase"/>
</dbReference>
<feature type="region of interest" description="Disordered" evidence="6">
    <location>
        <begin position="1339"/>
        <end position="1591"/>
    </location>
</feature>
<feature type="compositionally biased region" description="Basic residues" evidence="6">
    <location>
        <begin position="1566"/>
        <end position="1579"/>
    </location>
</feature>
<dbReference type="STRING" id="1314674.A0A0D7BKE4"/>
<feature type="compositionally biased region" description="Basic and acidic residues" evidence="6">
    <location>
        <begin position="1381"/>
        <end position="1403"/>
    </location>
</feature>
<evidence type="ECO:0000256" key="6">
    <source>
        <dbReference type="SAM" id="MobiDB-lite"/>
    </source>
</evidence>
<reference evidence="8 9" key="1">
    <citation type="journal article" date="2015" name="Fungal Genet. Biol.">
        <title>Evolution of novel wood decay mechanisms in Agaricales revealed by the genome sequences of Fistulina hepatica and Cylindrobasidium torrendii.</title>
        <authorList>
            <person name="Floudas D."/>
            <person name="Held B.W."/>
            <person name="Riley R."/>
            <person name="Nagy L.G."/>
            <person name="Koehler G."/>
            <person name="Ransdell A.S."/>
            <person name="Younus H."/>
            <person name="Chow J."/>
            <person name="Chiniquy J."/>
            <person name="Lipzen A."/>
            <person name="Tritt A."/>
            <person name="Sun H."/>
            <person name="Haridas S."/>
            <person name="LaButti K."/>
            <person name="Ohm R.A."/>
            <person name="Kues U."/>
            <person name="Blanchette R.A."/>
            <person name="Grigoriev I.V."/>
            <person name="Minto R.E."/>
            <person name="Hibbett D.S."/>
        </authorList>
    </citation>
    <scope>NUCLEOTIDE SEQUENCE [LARGE SCALE GENOMIC DNA]</scope>
    <source>
        <strain evidence="8 9">FP15055 ss-10</strain>
    </source>
</reference>
<dbReference type="Gene3D" id="3.40.50.10810">
    <property type="entry name" value="Tandem AAA-ATPase domain"/>
    <property type="match status" value="1"/>
</dbReference>
<dbReference type="InterPro" id="IPR050628">
    <property type="entry name" value="SNF2_RAD54_helicase_TF"/>
</dbReference>
<feature type="compositionally biased region" description="Basic residues" evidence="6">
    <location>
        <begin position="1520"/>
        <end position="1544"/>
    </location>
</feature>
<dbReference type="GO" id="GO:0006281">
    <property type="term" value="P:DNA repair"/>
    <property type="evidence" value="ECO:0007669"/>
    <property type="project" value="TreeGrafter"/>
</dbReference>
<evidence type="ECO:0000313" key="8">
    <source>
        <dbReference type="EMBL" id="KIY70594.1"/>
    </source>
</evidence>
<dbReference type="InterPro" id="IPR000330">
    <property type="entry name" value="SNF2_N"/>
</dbReference>
<evidence type="ECO:0000256" key="2">
    <source>
        <dbReference type="ARBA" id="ARBA00022679"/>
    </source>
</evidence>
<evidence type="ECO:0000256" key="1">
    <source>
        <dbReference type="ARBA" id="ARBA00022603"/>
    </source>
</evidence>
<feature type="domain" description="Helicase C-terminal" evidence="7">
    <location>
        <begin position="2080"/>
        <end position="2228"/>
    </location>
</feature>
<dbReference type="PANTHER" id="PTHR45626">
    <property type="entry name" value="TRANSCRIPTION TERMINATION FACTOR 2-RELATED"/>
    <property type="match status" value="1"/>
</dbReference>
<evidence type="ECO:0000256" key="3">
    <source>
        <dbReference type="ARBA" id="ARBA00022741"/>
    </source>
</evidence>
<dbReference type="SUPFAM" id="SSF52540">
    <property type="entry name" value="P-loop containing nucleoside triphosphate hydrolases"/>
    <property type="match status" value="2"/>
</dbReference>
<sequence length="2228" mass="250988">MAKAAPKKTARPKGQKSITAFIKGAKKTEEASDTENAAALLDADDEEGVEEEEGDTKSGKFVAPELSSLPPLHDIADIFSDLVERVEEPLKSLASHLAGRKLRVATMCSGTESPLLALGLIQESLQERSGVSFEVEHVFSCEIEPFKQAYIERNFHPPLLFRDIRELGGDKAHTAYGALAPVPGDIDVLIAGTACIDYSNLNNKKKTIHDKGKSGQTFYGMFEFVQKHRPPIVILENVCGAPWDYMAGLFEKEKYRAKHVRMDTKHYYIPHTRQRKYLIAIRTKDSSLPEKWAEIVEKTLRRPASSSLDAFMLPTDDPRVHHSREKLIHSTALALSKSREKVDWSRCESRHQRARLGENLGLRRPFTHWEEGGTCKVVDYAWQDWAVGQVERVWDLMDISMLRAVKDGVDPMFKTQIWNLSQNVDRNVGNGMTGLSPCMTPTMIPYITNRGGPMSGFEALSLQGLPVDRLLLTRETEDQILDLTGNAMSSTVVGASIIAALIAAKSILKPGSEDDDMAVDDDKAAALDKNISGESALVQQTLDLAVRKSISLVDLLERASRSARLCECEGRIAMTRTPLFACENCSMTFCKKCGGHPVHKPTAIVMDEERPRLPPSEFARDMKATLPMSLTLSGFTIEYLEKLKSEAAAKISSESRWVEWCAAVVRASKSDLHFVEAKRQELWRVRYESPHAALDFCLHPLQPEWRLYAKPSPKEPANSDIRKLLQLPVARLRLSNTSDGILDGDWELALPHQSSFDISVEGIGEPVPSWEARLGLQDPEFKDKMVYPELKITVRDEDISNFDRDISGVYTLLPDCGTPHSALHKRFVEGEATPPLYFLMDAHRTQRNLDSFVFSIDMRRLQYGENRPIVARMPPSWRQSVEASQTIPCILPCTWITASAANVQPTAVKDASFATSGDSLAIDVSDGACRSATALVTCTVPLTDNAESCWGREKWNEVDKVHERITFRSLAWIFERVRDVGTDTNLWHTIPAPEEVHRCENCAPTAPDVEWVTEARGKTIPVEDPVQAGEHERRLKRRPTPFVTQLMLDANNVGHVRIGANITSLVHRAYSRLPSRKEEATFSWRIDTNFVAAPHIPLPKYSLRSNKEDDEHSQPLNFKLKLRKEQLRSLHWMVGAESKSVEPFIEEEISEGILDPLGWRAEGRAQRPNRVRGGVLADQVGYGKTVITLALADCTRKSVEKEHDKLEGMSGHIPTMATLVIVPSHLTKQWEAEVKKFIKGNRRTLRIETQADLNKYTIEDFIEADYVFVASTIFKSDRYINNLSRLSCSPMLPSKPGRHYDHALDRVLKGLETQVDRLQEEKGARKVWQALREAEQRIEDEADEKKQHAAKEAAAEAKRLAEAEEEQSRAQSDDDDEESEVETKKKPAKKADPKKAPAKKEPPMRGPKGLKVEVALPRRGSSSPESPASDIRPKRKSAKKVIIIDSDDEDMEKTPKKKGSVASKKRKRPTSDDDDDDFSEPDEEDEDEEEYVDEETAGTSPPTSDVEMDDDSDESTAKSSKAKAKAKAPPPKSKKAAAKSKKRSAGSDSDGMEVDSDATSSSSTNSKKRKSGPAKPAKKQKADTDPWNLESKPVQKDWKEMKAPPLEMFLFARVVVDEYTYLIGKPRSHIIRYKSLRRWVLSGTPPVHNFRALKTIADFLGIHLGVDDDGEEADPRALKKLETVRSNAENFHSFRETHTLEWHAHRHSLGQTFLDQFVRQNIAEIDEIPWTDNKIEVDLPAAERAIYLELLHHLQSLEMTMKKNKKAKNDRERRMAKVIGDSKSAEEALLKRCSHFELEESNDRDEDEPEDDEEDEDDDDDDEDSKSKSKKGKGKGKGDDKSKKVKTKKDIQQQGKDALTACDIIVRERERQLEDCKKSLLKMLKTAAKEDRKLRQLVGKETIFQEYVRLARSGDGVEDMQATEFVRQFLDDADVEPVKKRKDATRKDEKLSKDVTEKLLDHNETAHEIRRITRELVGRCRSLRYFQVVRDLQKQRTTPPKVDCPRCKRKNLPIEDISVLSSCGHTGCTACVVECAKKDECVNRADGSCRSQARQASIVPAETLGVDELSRDKGRYFGMKLQRLVQLIKDDIPSDDRVLVFVQFPDLMAKVEEAFVFHDIGFITITGTATQRSKALDNFQKNSKERVLLLSVMDESASGANLTNANHAIFLSPLLTPSTEIYVQNETQAIGRVKRYGQSKHVSIWRFITKNTIDEDIYNKHVLQLKDH</sequence>
<dbReference type="GO" id="GO:0005524">
    <property type="term" value="F:ATP binding"/>
    <property type="evidence" value="ECO:0007669"/>
    <property type="project" value="UniProtKB-KW"/>
</dbReference>
<accession>A0A0D7BKE4</accession>
<keyword evidence="9" id="KW-1185">Reference proteome</keyword>
<feature type="region of interest" description="Disordered" evidence="6">
    <location>
        <begin position="1"/>
        <end position="63"/>
    </location>
</feature>
<dbReference type="PROSITE" id="PS51194">
    <property type="entry name" value="HELICASE_CTER"/>
    <property type="match status" value="1"/>
</dbReference>
<feature type="compositionally biased region" description="Acidic residues" evidence="6">
    <location>
        <begin position="1799"/>
        <end position="1824"/>
    </location>
</feature>
<dbReference type="InterPro" id="IPR038718">
    <property type="entry name" value="SNF2-like_sf"/>
</dbReference>
<dbReference type="InterPro" id="IPR049730">
    <property type="entry name" value="SNF2/RAD54-like_C"/>
</dbReference>
<keyword evidence="3" id="KW-0547">Nucleotide-binding</keyword>
<dbReference type="GO" id="GO:0008094">
    <property type="term" value="F:ATP-dependent activity, acting on DNA"/>
    <property type="evidence" value="ECO:0007669"/>
    <property type="project" value="TreeGrafter"/>
</dbReference>
<dbReference type="SMART" id="SM00487">
    <property type="entry name" value="DEXDc"/>
    <property type="match status" value="1"/>
</dbReference>
<dbReference type="PANTHER" id="PTHR45626:SF26">
    <property type="entry name" value="FAMILY HELICASE, PUTATIVE (AFU_ORTHOLOGUE AFUA_2G09120)-RELATED"/>
    <property type="match status" value="1"/>
</dbReference>
<dbReference type="InterPro" id="IPR014001">
    <property type="entry name" value="Helicase_ATP-bd"/>
</dbReference>
<name>A0A0D7BKE4_9AGAR</name>
<proteinExistence type="predicted"/>
<dbReference type="InterPro" id="IPR001525">
    <property type="entry name" value="C5_MeTfrase"/>
</dbReference>
<dbReference type="Proteomes" id="UP000054007">
    <property type="component" value="Unassembled WGS sequence"/>
</dbReference>
<dbReference type="Pfam" id="PF00145">
    <property type="entry name" value="DNA_methylase"/>
    <property type="match status" value="1"/>
</dbReference>
<dbReference type="GO" id="GO:0005634">
    <property type="term" value="C:nucleus"/>
    <property type="evidence" value="ECO:0007669"/>
    <property type="project" value="TreeGrafter"/>
</dbReference>
<evidence type="ECO:0000313" key="9">
    <source>
        <dbReference type="Proteomes" id="UP000054007"/>
    </source>
</evidence>
<keyword evidence="5" id="KW-0067">ATP-binding</keyword>
<keyword evidence="1" id="KW-0489">Methyltransferase</keyword>
<dbReference type="CDD" id="cd18793">
    <property type="entry name" value="SF2_C_SNF"/>
    <property type="match status" value="1"/>
</dbReference>
<gene>
    <name evidence="8" type="ORF">CYLTODRAFT_488004</name>
</gene>
<protein>
    <recommendedName>
        <fullName evidence="7">Helicase C-terminal domain-containing protein</fullName>
    </recommendedName>
</protein>
<keyword evidence="4" id="KW-0378">Hydrolase</keyword>
<dbReference type="Pfam" id="PF00271">
    <property type="entry name" value="Helicase_C"/>
    <property type="match status" value="1"/>
</dbReference>
<feature type="compositionally biased region" description="Basic residues" evidence="6">
    <location>
        <begin position="1455"/>
        <end position="1468"/>
    </location>
</feature>
<dbReference type="SUPFAM" id="SSF53335">
    <property type="entry name" value="S-adenosyl-L-methionine-dependent methyltransferases"/>
    <property type="match status" value="1"/>
</dbReference>
<evidence type="ECO:0000256" key="4">
    <source>
        <dbReference type="ARBA" id="ARBA00022801"/>
    </source>
</evidence>
<dbReference type="GO" id="GO:0008168">
    <property type="term" value="F:methyltransferase activity"/>
    <property type="evidence" value="ECO:0007669"/>
    <property type="project" value="UniProtKB-KW"/>
</dbReference>
<feature type="region of interest" description="Disordered" evidence="6">
    <location>
        <begin position="1794"/>
        <end position="1853"/>
    </location>
</feature>
<dbReference type="EMBL" id="KN880466">
    <property type="protein sequence ID" value="KIY70594.1"/>
    <property type="molecule type" value="Genomic_DNA"/>
</dbReference>
<feature type="compositionally biased region" description="Acidic residues" evidence="6">
    <location>
        <begin position="42"/>
        <end position="54"/>
    </location>
</feature>
<feature type="compositionally biased region" description="Basic residues" evidence="6">
    <location>
        <begin position="1"/>
        <end position="14"/>
    </location>
</feature>
<feature type="compositionally biased region" description="Basic and acidic residues" evidence="6">
    <location>
        <begin position="1339"/>
        <end position="1372"/>
    </location>
</feature>
<organism evidence="8 9">
    <name type="scientific">Cylindrobasidium torrendii FP15055 ss-10</name>
    <dbReference type="NCBI Taxonomy" id="1314674"/>
    <lineage>
        <taxon>Eukaryota</taxon>
        <taxon>Fungi</taxon>
        <taxon>Dikarya</taxon>
        <taxon>Basidiomycota</taxon>
        <taxon>Agaricomycotina</taxon>
        <taxon>Agaricomycetes</taxon>
        <taxon>Agaricomycetidae</taxon>
        <taxon>Agaricales</taxon>
        <taxon>Marasmiineae</taxon>
        <taxon>Physalacriaceae</taxon>
        <taxon>Cylindrobasidium</taxon>
    </lineage>
</organism>
<dbReference type="Gene3D" id="3.40.50.150">
    <property type="entry name" value="Vaccinia Virus protein VP39"/>
    <property type="match status" value="1"/>
</dbReference>
<feature type="compositionally biased region" description="Acidic residues" evidence="6">
    <location>
        <begin position="1472"/>
        <end position="1496"/>
    </location>
</feature>
<dbReference type="GO" id="GO:0016787">
    <property type="term" value="F:hydrolase activity"/>
    <property type="evidence" value="ECO:0007669"/>
    <property type="project" value="UniProtKB-KW"/>
</dbReference>
<feature type="region of interest" description="Disordered" evidence="6">
    <location>
        <begin position="1762"/>
        <end position="1781"/>
    </location>
</feature>
<dbReference type="InterPro" id="IPR001650">
    <property type="entry name" value="Helicase_C-like"/>
</dbReference>
<dbReference type="InterPro" id="IPR029063">
    <property type="entry name" value="SAM-dependent_MTases_sf"/>
</dbReference>
<dbReference type="OrthoDB" id="423221at2759"/>
<dbReference type="Pfam" id="PF00176">
    <property type="entry name" value="SNF2-rel_dom"/>
    <property type="match status" value="1"/>
</dbReference>
<keyword evidence="2" id="KW-0808">Transferase</keyword>
<evidence type="ECO:0000256" key="5">
    <source>
        <dbReference type="ARBA" id="ARBA00022840"/>
    </source>
</evidence>
<dbReference type="Gene3D" id="3.40.50.300">
    <property type="entry name" value="P-loop containing nucleotide triphosphate hydrolases"/>
    <property type="match status" value="1"/>
</dbReference>
<evidence type="ECO:0000259" key="7">
    <source>
        <dbReference type="PROSITE" id="PS51194"/>
    </source>
</evidence>